<proteinExistence type="predicted"/>
<sequence length="42" mass="4737">MDMGNFNERGLAAHGDSMKHIHLVVRIITFNKKGKSREPEAT</sequence>
<dbReference type="EMBL" id="GGEC01000177">
    <property type="protein sequence ID" value="MBW80660.1"/>
    <property type="molecule type" value="Transcribed_RNA"/>
</dbReference>
<evidence type="ECO:0000313" key="1">
    <source>
        <dbReference type="EMBL" id="MBW80660.1"/>
    </source>
</evidence>
<dbReference type="AlphaFoldDB" id="A0A2P2IHG0"/>
<organism evidence="1">
    <name type="scientific">Rhizophora mucronata</name>
    <name type="common">Asiatic mangrove</name>
    <dbReference type="NCBI Taxonomy" id="61149"/>
    <lineage>
        <taxon>Eukaryota</taxon>
        <taxon>Viridiplantae</taxon>
        <taxon>Streptophyta</taxon>
        <taxon>Embryophyta</taxon>
        <taxon>Tracheophyta</taxon>
        <taxon>Spermatophyta</taxon>
        <taxon>Magnoliopsida</taxon>
        <taxon>eudicotyledons</taxon>
        <taxon>Gunneridae</taxon>
        <taxon>Pentapetalae</taxon>
        <taxon>rosids</taxon>
        <taxon>fabids</taxon>
        <taxon>Malpighiales</taxon>
        <taxon>Rhizophoraceae</taxon>
        <taxon>Rhizophora</taxon>
    </lineage>
</organism>
<accession>A0A2P2IHG0</accession>
<name>A0A2P2IHG0_RHIMU</name>
<reference evidence="1" key="1">
    <citation type="submission" date="2018-02" db="EMBL/GenBank/DDBJ databases">
        <title>Rhizophora mucronata_Transcriptome.</title>
        <authorList>
            <person name="Meera S.P."/>
            <person name="Sreeshan A."/>
            <person name="Augustine A."/>
        </authorList>
    </citation>
    <scope>NUCLEOTIDE SEQUENCE</scope>
    <source>
        <tissue evidence="1">Leaf</tissue>
    </source>
</reference>
<protein>
    <submittedName>
        <fullName evidence="1">Uncharacterized protein</fullName>
    </submittedName>
</protein>